<keyword evidence="3" id="KW-1185">Reference proteome</keyword>
<evidence type="ECO:0000313" key="2">
    <source>
        <dbReference type="EMBL" id="TWB46033.1"/>
    </source>
</evidence>
<comment type="caution">
    <text evidence="2">The sequence shown here is derived from an EMBL/GenBank/DDBJ whole genome shotgun (WGS) entry which is preliminary data.</text>
</comment>
<evidence type="ECO:0000313" key="3">
    <source>
        <dbReference type="Proteomes" id="UP000315751"/>
    </source>
</evidence>
<evidence type="ECO:0000256" key="1">
    <source>
        <dbReference type="SAM" id="MobiDB-lite"/>
    </source>
</evidence>
<proteinExistence type="predicted"/>
<dbReference type="AlphaFoldDB" id="A0A560HHV2"/>
<organism evidence="2 3">
    <name type="scientific">Nitrospirillum amazonense</name>
    <dbReference type="NCBI Taxonomy" id="28077"/>
    <lineage>
        <taxon>Bacteria</taxon>
        <taxon>Pseudomonadati</taxon>
        <taxon>Pseudomonadota</taxon>
        <taxon>Alphaproteobacteria</taxon>
        <taxon>Rhodospirillales</taxon>
        <taxon>Azospirillaceae</taxon>
        <taxon>Nitrospirillum</taxon>
    </lineage>
</organism>
<reference evidence="2 3" key="1">
    <citation type="submission" date="2019-06" db="EMBL/GenBank/DDBJ databases">
        <title>Genomic Encyclopedia of Type Strains, Phase IV (KMG-V): Genome sequencing to study the core and pangenomes of soil and plant-associated prokaryotes.</title>
        <authorList>
            <person name="Whitman W."/>
        </authorList>
    </citation>
    <scope>NUCLEOTIDE SEQUENCE [LARGE SCALE GENOMIC DNA]</scope>
    <source>
        <strain evidence="2 3">BR 11622</strain>
    </source>
</reference>
<name>A0A560HHV2_9PROT</name>
<dbReference type="Proteomes" id="UP000315751">
    <property type="component" value="Unassembled WGS sequence"/>
</dbReference>
<dbReference type="EMBL" id="VITR01000001">
    <property type="protein sequence ID" value="TWB46033.1"/>
    <property type="molecule type" value="Genomic_DNA"/>
</dbReference>
<feature type="compositionally biased region" description="Low complexity" evidence="1">
    <location>
        <begin position="16"/>
        <end position="25"/>
    </location>
</feature>
<accession>A0A560HHV2</accession>
<gene>
    <name evidence="2" type="ORF">FBZ90_101368</name>
</gene>
<feature type="region of interest" description="Disordered" evidence="1">
    <location>
        <begin position="1"/>
        <end position="33"/>
    </location>
</feature>
<protein>
    <submittedName>
        <fullName evidence="2">Uncharacterized protein</fullName>
    </submittedName>
</protein>
<sequence length="87" mass="9049">MDTWPIAPVPTSPDFPGGAPAAGAPTSRTGTSLPPFEIASGIIDVPPSPSELRAAVATMADEVSWILRRQAGPITVEDRLWASGLRV</sequence>